<evidence type="ECO:0000313" key="1">
    <source>
        <dbReference type="EMBL" id="VFS84293.1"/>
    </source>
</evidence>
<name>A0A485CI36_KLUCR</name>
<keyword evidence="2" id="KW-1185">Reference proteome</keyword>
<dbReference type="AlphaFoldDB" id="A0A485CI36"/>
<reference evidence="1 2" key="1">
    <citation type="submission" date="2019-03" db="EMBL/GenBank/DDBJ databases">
        <authorList>
            <consortium name="Pathogen Informatics"/>
        </authorList>
    </citation>
    <scope>NUCLEOTIDE SEQUENCE [LARGE SCALE GENOMIC DNA]</scope>
    <source>
        <strain evidence="1 2">NCTC12993</strain>
    </source>
</reference>
<evidence type="ECO:0000313" key="2">
    <source>
        <dbReference type="Proteomes" id="UP000401081"/>
    </source>
</evidence>
<sequence length="104" mass="11401">MSIVLSLFFIHRVDATGPVISKECFTGEFWGEMLQKNLLVPTVNFYCIPRTPPMTMKLSTLALAISAVIPAAYAATADDTTTKKNQTETMVVQGVTSGDFTPRR</sequence>
<dbReference type="EMBL" id="CAADJD010000026">
    <property type="protein sequence ID" value="VFS84293.1"/>
    <property type="molecule type" value="Genomic_DNA"/>
</dbReference>
<accession>A0A485CI36</accession>
<proteinExistence type="predicted"/>
<organism evidence="1 2">
    <name type="scientific">Kluyvera cryocrescens</name>
    <name type="common">Kluyvera citrophila</name>
    <dbReference type="NCBI Taxonomy" id="580"/>
    <lineage>
        <taxon>Bacteria</taxon>
        <taxon>Pseudomonadati</taxon>
        <taxon>Pseudomonadota</taxon>
        <taxon>Gammaproteobacteria</taxon>
        <taxon>Enterobacterales</taxon>
        <taxon>Enterobacteriaceae</taxon>
        <taxon>Kluyvera</taxon>
    </lineage>
</organism>
<gene>
    <name evidence="1" type="ORF">NCTC12993_06426</name>
</gene>
<protein>
    <submittedName>
        <fullName evidence="1">Uncharacterized protein</fullName>
    </submittedName>
</protein>
<dbReference type="Proteomes" id="UP000401081">
    <property type="component" value="Unassembled WGS sequence"/>
</dbReference>